<dbReference type="GO" id="GO:0003724">
    <property type="term" value="F:RNA helicase activity"/>
    <property type="evidence" value="ECO:0007669"/>
    <property type="project" value="UniProtKB-EC"/>
</dbReference>
<dbReference type="GO" id="GO:0003723">
    <property type="term" value="F:RNA binding"/>
    <property type="evidence" value="ECO:0007669"/>
    <property type="project" value="TreeGrafter"/>
</dbReference>
<comment type="caution">
    <text evidence="9">The sequence shown here is derived from an EMBL/GenBank/DDBJ whole genome shotgun (WGS) entry which is preliminary data.</text>
</comment>
<feature type="domain" description="Helicase ATP-binding" evidence="8">
    <location>
        <begin position="100"/>
        <end position="221"/>
    </location>
</feature>
<keyword evidence="5" id="KW-0067">ATP-binding</keyword>
<dbReference type="PANTHER" id="PTHR47963:SF8">
    <property type="entry name" value="ATP-DEPENDENT RNA HELICASE DEAD"/>
    <property type="match status" value="1"/>
</dbReference>
<dbReference type="GO" id="GO:0005524">
    <property type="term" value="F:ATP binding"/>
    <property type="evidence" value="ECO:0007669"/>
    <property type="project" value="UniProtKB-KW"/>
</dbReference>
<dbReference type="PANTHER" id="PTHR47963">
    <property type="entry name" value="DEAD-BOX ATP-DEPENDENT RNA HELICASE 47, MITOCHONDRIAL"/>
    <property type="match status" value="1"/>
</dbReference>
<keyword evidence="2" id="KW-0547">Nucleotide-binding</keyword>
<dbReference type="SMART" id="SM00487">
    <property type="entry name" value="DEXDc"/>
    <property type="match status" value="1"/>
</dbReference>
<dbReference type="OrthoDB" id="4255at2759"/>
<evidence type="ECO:0000256" key="2">
    <source>
        <dbReference type="ARBA" id="ARBA00022741"/>
    </source>
</evidence>
<keyword evidence="4" id="KW-0347">Helicase</keyword>
<feature type="region of interest" description="Disordered" evidence="7">
    <location>
        <begin position="1"/>
        <end position="22"/>
    </location>
</feature>
<dbReference type="InterPro" id="IPR027417">
    <property type="entry name" value="P-loop_NTPase"/>
</dbReference>
<dbReference type="InterPro" id="IPR050547">
    <property type="entry name" value="DEAD_box_RNA_helicases"/>
</dbReference>
<evidence type="ECO:0000313" key="9">
    <source>
        <dbReference type="EMBL" id="KAF6165850.1"/>
    </source>
</evidence>
<dbReference type="Pfam" id="PF00270">
    <property type="entry name" value="DEAD"/>
    <property type="match status" value="1"/>
</dbReference>
<dbReference type="EMBL" id="JACGCM010000816">
    <property type="protein sequence ID" value="KAF6165850.1"/>
    <property type="molecule type" value="Genomic_DNA"/>
</dbReference>
<organism evidence="9 10">
    <name type="scientific">Kingdonia uniflora</name>
    <dbReference type="NCBI Taxonomy" id="39325"/>
    <lineage>
        <taxon>Eukaryota</taxon>
        <taxon>Viridiplantae</taxon>
        <taxon>Streptophyta</taxon>
        <taxon>Embryophyta</taxon>
        <taxon>Tracheophyta</taxon>
        <taxon>Spermatophyta</taxon>
        <taxon>Magnoliopsida</taxon>
        <taxon>Ranunculales</taxon>
        <taxon>Circaeasteraceae</taxon>
        <taxon>Kingdonia</taxon>
    </lineage>
</organism>
<comment type="catalytic activity">
    <reaction evidence="6">
        <text>ATP + H2O = ADP + phosphate + H(+)</text>
        <dbReference type="Rhea" id="RHEA:13065"/>
        <dbReference type="ChEBI" id="CHEBI:15377"/>
        <dbReference type="ChEBI" id="CHEBI:15378"/>
        <dbReference type="ChEBI" id="CHEBI:30616"/>
        <dbReference type="ChEBI" id="CHEBI:43474"/>
        <dbReference type="ChEBI" id="CHEBI:456216"/>
        <dbReference type="EC" id="3.6.4.13"/>
    </reaction>
</comment>
<evidence type="ECO:0000256" key="3">
    <source>
        <dbReference type="ARBA" id="ARBA00022801"/>
    </source>
</evidence>
<accession>A0A7J7NFS3</accession>
<evidence type="ECO:0000256" key="5">
    <source>
        <dbReference type="ARBA" id="ARBA00022840"/>
    </source>
</evidence>
<dbReference type="InterPro" id="IPR014001">
    <property type="entry name" value="Helicase_ATP-bd"/>
</dbReference>
<proteinExistence type="predicted"/>
<protein>
    <recommendedName>
        <fullName evidence="1">RNA helicase</fullName>
        <ecNumber evidence="1">3.6.4.13</ecNumber>
    </recommendedName>
</protein>
<dbReference type="InterPro" id="IPR011545">
    <property type="entry name" value="DEAD/DEAH_box_helicase_dom"/>
</dbReference>
<reference evidence="9 10" key="1">
    <citation type="journal article" date="2020" name="IScience">
        <title>Genome Sequencing of the Endangered Kingdonia uniflora (Circaeasteraceae, Ranunculales) Reveals Potential Mechanisms of Evolutionary Specialization.</title>
        <authorList>
            <person name="Sun Y."/>
            <person name="Deng T."/>
            <person name="Zhang A."/>
            <person name="Moore M.J."/>
            <person name="Landis J.B."/>
            <person name="Lin N."/>
            <person name="Zhang H."/>
            <person name="Zhang X."/>
            <person name="Huang J."/>
            <person name="Zhang X."/>
            <person name="Sun H."/>
            <person name="Wang H."/>
        </authorList>
    </citation>
    <scope>NUCLEOTIDE SEQUENCE [LARGE SCALE GENOMIC DNA]</scope>
    <source>
        <strain evidence="9">TB1705</strain>
        <tissue evidence="9">Leaf</tissue>
    </source>
</reference>
<dbReference type="CDD" id="cd00268">
    <property type="entry name" value="DEADc"/>
    <property type="match status" value="1"/>
</dbReference>
<dbReference type="EC" id="3.6.4.13" evidence="1"/>
<keyword evidence="3" id="KW-0378">Hydrolase</keyword>
<evidence type="ECO:0000313" key="10">
    <source>
        <dbReference type="Proteomes" id="UP000541444"/>
    </source>
</evidence>
<dbReference type="Gene3D" id="3.40.50.300">
    <property type="entry name" value="P-loop containing nucleotide triphosphate hydrolases"/>
    <property type="match status" value="1"/>
</dbReference>
<keyword evidence="10" id="KW-1185">Reference proteome</keyword>
<gene>
    <name evidence="9" type="ORF">GIB67_012747</name>
</gene>
<evidence type="ECO:0000256" key="1">
    <source>
        <dbReference type="ARBA" id="ARBA00012552"/>
    </source>
</evidence>
<dbReference type="PROSITE" id="PS51192">
    <property type="entry name" value="HELICASE_ATP_BIND_1"/>
    <property type="match status" value="1"/>
</dbReference>
<dbReference type="AlphaFoldDB" id="A0A7J7NFS3"/>
<evidence type="ECO:0000259" key="8">
    <source>
        <dbReference type="PROSITE" id="PS51192"/>
    </source>
</evidence>
<dbReference type="InterPro" id="IPR044742">
    <property type="entry name" value="DEAD/DEAH_RhlB"/>
</dbReference>
<dbReference type="Proteomes" id="UP000541444">
    <property type="component" value="Unassembled WGS sequence"/>
</dbReference>
<evidence type="ECO:0000256" key="4">
    <source>
        <dbReference type="ARBA" id="ARBA00022806"/>
    </source>
</evidence>
<sequence length="306" mass="33678">MVDEPINSIKKPKQKKVKSVQSSVDGDEEMVSAAAAVTVVKKVPKNPNVVLNFRISKPLRDMLKSRGIEALYSIQATTSNTILEGSNLVGPKGSRKMGYERAPSVLVLLPTRELVKHVYADCELYGGSLNLTGCSLYGGAPYRSQETSLKRGVDIIIGTPGRIKDHIQRGNIDFSSLKIHVLDKASKILKMRFLKPDKKTTDLVGNDKMEASNNVRHIVLSCSSSARSQLIPDIVRCYSDVEDYIYHSGRTGRAKNTGVAVMLYDPRRSNFSRIERESGVKFEHMSAPQPADITKAVGIDDAETIT</sequence>
<dbReference type="GO" id="GO:0016787">
    <property type="term" value="F:hydrolase activity"/>
    <property type="evidence" value="ECO:0007669"/>
    <property type="project" value="UniProtKB-KW"/>
</dbReference>
<name>A0A7J7NFS3_9MAGN</name>
<evidence type="ECO:0000256" key="6">
    <source>
        <dbReference type="ARBA" id="ARBA00047984"/>
    </source>
</evidence>
<dbReference type="SUPFAM" id="SSF52540">
    <property type="entry name" value="P-loop containing nucleoside triphosphate hydrolases"/>
    <property type="match status" value="1"/>
</dbReference>
<evidence type="ECO:0000256" key="7">
    <source>
        <dbReference type="SAM" id="MobiDB-lite"/>
    </source>
</evidence>